<evidence type="ECO:0000256" key="5">
    <source>
        <dbReference type="ARBA" id="ARBA00022989"/>
    </source>
</evidence>
<dbReference type="EMBL" id="NIBL01000001">
    <property type="protein sequence ID" value="OUZ18775.1"/>
    <property type="molecule type" value="Genomic_DNA"/>
</dbReference>
<keyword evidence="4 7" id="KW-0812">Transmembrane</keyword>
<dbReference type="PANTHER" id="PTHR43414">
    <property type="entry name" value="MULTIDRUG RESISTANCE PROTEIN MDTG"/>
    <property type="match status" value="1"/>
</dbReference>
<comment type="caution">
    <text evidence="9">The sequence shown here is derived from an EMBL/GenBank/DDBJ whole genome shotgun (WGS) entry which is preliminary data.</text>
</comment>
<sequence length="400" mass="43316">MKIDWKRNLYISWIGCFFTGASFSLVMPFIPIYIEQLHTPKSQVELYAGLAISVTALAAALVAPIWGNLADRKGRRLMMIRAAAGMTFSMGALAFVPDVYWLLFMRFLTGVLSGYIPNATALIASQAPREKSGWALGTLATGAIAGTMIGPSLGGILAEIFGIRNVFLITGTVLLITLILTVTMVKEDFKPVHKQEMLSLKELLAKMHNVQLLFGLFVTSLIIQVGITSISPILTLFIRQLNGNQGNVLFVSGLIVSISGVSAMISSPALGKLGDKIGNHKILLGGLIFSLACILPMTFVHSTLQLGGLRFLLGFSTGALMPSVNTLISKITPPEGVSRIYSYNQMFSNFGQVVGPMIGSTVAHGFGYRSVFIVTSICIFCNLCLSLFNFRKPIVYYIPE</sequence>
<evidence type="ECO:0000256" key="2">
    <source>
        <dbReference type="ARBA" id="ARBA00022448"/>
    </source>
</evidence>
<evidence type="ECO:0000256" key="4">
    <source>
        <dbReference type="ARBA" id="ARBA00022692"/>
    </source>
</evidence>
<name>A0A1Y3UP96_9ENTE</name>
<dbReference type="PANTHER" id="PTHR43414:SF6">
    <property type="entry name" value="MULTIDRUG RESISTANCE PROTEIN MDTG"/>
    <property type="match status" value="1"/>
</dbReference>
<dbReference type="Pfam" id="PF00083">
    <property type="entry name" value="Sugar_tr"/>
    <property type="match status" value="1"/>
</dbReference>
<reference evidence="9 10" key="1">
    <citation type="submission" date="2017-05" db="EMBL/GenBank/DDBJ databases">
        <title>The Genome Sequence of Enterococcus faecium 2D5_DIV0622.</title>
        <authorList>
            <consortium name="The Broad Institute Genomics Platform"/>
            <consortium name="The Broad Institute Genomic Center for Infectious Diseases"/>
            <person name="Earl A."/>
            <person name="Manson A."/>
            <person name="Schwartman J."/>
            <person name="Gilmore M."/>
            <person name="Abouelleil A."/>
            <person name="Cao P."/>
            <person name="Chapman S."/>
            <person name="Cusick C."/>
            <person name="Shea T."/>
            <person name="Young S."/>
            <person name="Neafsey D."/>
            <person name="Nusbaum C."/>
            <person name="Birren B."/>
        </authorList>
    </citation>
    <scope>NUCLEOTIDE SEQUENCE [LARGE SCALE GENOMIC DNA]</scope>
    <source>
        <strain evidence="9 10">2D5_DIV0622</strain>
    </source>
</reference>
<dbReference type="InterPro" id="IPR020846">
    <property type="entry name" value="MFS_dom"/>
</dbReference>
<dbReference type="GO" id="GO:0022857">
    <property type="term" value="F:transmembrane transporter activity"/>
    <property type="evidence" value="ECO:0007669"/>
    <property type="project" value="InterPro"/>
</dbReference>
<dbReference type="InterPro" id="IPR036259">
    <property type="entry name" value="MFS_trans_sf"/>
</dbReference>
<dbReference type="SUPFAM" id="SSF103473">
    <property type="entry name" value="MFS general substrate transporter"/>
    <property type="match status" value="1"/>
</dbReference>
<accession>A0A1Y3UP96</accession>
<keyword evidence="6 7" id="KW-0472">Membrane</keyword>
<dbReference type="InterPro" id="IPR011701">
    <property type="entry name" value="MFS"/>
</dbReference>
<dbReference type="Proteomes" id="UP000196503">
    <property type="component" value="Unassembled WGS sequence"/>
</dbReference>
<feature type="transmembrane region" description="Helical" evidence="7">
    <location>
        <begin position="371"/>
        <end position="390"/>
    </location>
</feature>
<dbReference type="Gene3D" id="1.20.1250.20">
    <property type="entry name" value="MFS general substrate transporter like domains"/>
    <property type="match status" value="2"/>
</dbReference>
<feature type="transmembrane region" description="Helical" evidence="7">
    <location>
        <begin position="250"/>
        <end position="270"/>
    </location>
</feature>
<protein>
    <submittedName>
        <fullName evidence="9">Multidrug resistance protein</fullName>
    </submittedName>
</protein>
<keyword evidence="5 7" id="KW-1133">Transmembrane helix</keyword>
<feature type="domain" description="Major facilitator superfamily (MFS) profile" evidence="8">
    <location>
        <begin position="8"/>
        <end position="394"/>
    </location>
</feature>
<evidence type="ECO:0000256" key="3">
    <source>
        <dbReference type="ARBA" id="ARBA00022475"/>
    </source>
</evidence>
<keyword evidence="3" id="KW-1003">Cell membrane</keyword>
<dbReference type="InterPro" id="IPR001958">
    <property type="entry name" value="Tet-R_TetA/multi-R_MdtG-like"/>
</dbReference>
<evidence type="ECO:0000313" key="9">
    <source>
        <dbReference type="EMBL" id="OUZ18775.1"/>
    </source>
</evidence>
<evidence type="ECO:0000313" key="10">
    <source>
        <dbReference type="Proteomes" id="UP000196503"/>
    </source>
</evidence>
<feature type="transmembrane region" description="Helical" evidence="7">
    <location>
        <begin position="166"/>
        <end position="185"/>
    </location>
</feature>
<evidence type="ECO:0000256" key="7">
    <source>
        <dbReference type="SAM" id="Phobius"/>
    </source>
</evidence>
<organism evidence="9 10">
    <name type="scientific">Enterococcus cecorum</name>
    <dbReference type="NCBI Taxonomy" id="44008"/>
    <lineage>
        <taxon>Bacteria</taxon>
        <taxon>Bacillati</taxon>
        <taxon>Bacillota</taxon>
        <taxon>Bacilli</taxon>
        <taxon>Lactobacillales</taxon>
        <taxon>Enterococcaceae</taxon>
        <taxon>Enterococcus</taxon>
    </lineage>
</organism>
<feature type="transmembrane region" description="Helical" evidence="7">
    <location>
        <begin position="12"/>
        <end position="34"/>
    </location>
</feature>
<comment type="subcellular location">
    <subcellularLocation>
        <location evidence="1">Cell membrane</location>
        <topology evidence="1">Multi-pass membrane protein</topology>
    </subcellularLocation>
</comment>
<feature type="transmembrane region" description="Helical" evidence="7">
    <location>
        <begin position="212"/>
        <end position="238"/>
    </location>
</feature>
<feature type="transmembrane region" description="Helical" evidence="7">
    <location>
        <begin position="46"/>
        <end position="66"/>
    </location>
</feature>
<feature type="transmembrane region" description="Helical" evidence="7">
    <location>
        <begin position="308"/>
        <end position="328"/>
    </location>
</feature>
<evidence type="ECO:0000256" key="1">
    <source>
        <dbReference type="ARBA" id="ARBA00004651"/>
    </source>
</evidence>
<feature type="transmembrane region" description="Helical" evidence="7">
    <location>
        <begin position="78"/>
        <end position="97"/>
    </location>
</feature>
<evidence type="ECO:0000256" key="6">
    <source>
        <dbReference type="ARBA" id="ARBA00023136"/>
    </source>
</evidence>
<evidence type="ECO:0000259" key="8">
    <source>
        <dbReference type="PROSITE" id="PS50850"/>
    </source>
</evidence>
<proteinExistence type="predicted"/>
<keyword evidence="2" id="KW-0813">Transport</keyword>
<gene>
    <name evidence="9" type="ORF">A5869_000417</name>
</gene>
<feature type="transmembrane region" description="Helical" evidence="7">
    <location>
        <begin position="282"/>
        <end position="302"/>
    </location>
</feature>
<dbReference type="Pfam" id="PF07690">
    <property type="entry name" value="MFS_1"/>
    <property type="match status" value="1"/>
</dbReference>
<dbReference type="AlphaFoldDB" id="A0A1Y3UP96"/>
<dbReference type="RefSeq" id="WP_047242981.1">
    <property type="nucleotide sequence ID" value="NZ_CP010059.1"/>
</dbReference>
<dbReference type="PROSITE" id="PS50850">
    <property type="entry name" value="MFS"/>
    <property type="match status" value="1"/>
</dbReference>
<dbReference type="GO" id="GO:0005886">
    <property type="term" value="C:plasma membrane"/>
    <property type="evidence" value="ECO:0007669"/>
    <property type="project" value="UniProtKB-SubCell"/>
</dbReference>
<dbReference type="InterPro" id="IPR005828">
    <property type="entry name" value="MFS_sugar_transport-like"/>
</dbReference>
<dbReference type="CDD" id="cd17391">
    <property type="entry name" value="MFS_MdtG_MDR_like"/>
    <property type="match status" value="1"/>
</dbReference>
<dbReference type="PRINTS" id="PR01035">
    <property type="entry name" value="TCRTETA"/>
</dbReference>
<feature type="transmembrane region" description="Helical" evidence="7">
    <location>
        <begin position="136"/>
        <end position="160"/>
    </location>
</feature>